<sequence length="307" mass="32747">MDPYTGNEELDTLVRERMDTLAPEVKRVFDDPASSIYIESFAASAGLDVEKTEGLKHEIILMMLGFTPADDFSFVLMTELEMPPRQAFAVEHWVKGVFLKEVMPYLVSSQGSAVSPEAPSPVLPEVSPAPVAVSAPAPTPEPVVLEPQEEPLPEPALRTEPEAAPVYEPEPVQAPEREAPQEVALVAPVIPTYTAPVPAPVPPPSAPMPAPHPVAATPLPVAQPAVTVPKVMMAPPLPKAMTPLPIPTKQIPAIPSSAPTLASMLQTSSTPKPRTMLEDVARARGAITPEGIARYDRPLAQTPSYAK</sequence>
<dbReference type="STRING" id="1798492.A3C89_02975"/>
<proteinExistence type="predicted"/>
<evidence type="ECO:0000313" key="2">
    <source>
        <dbReference type="EMBL" id="OGG59287.1"/>
    </source>
</evidence>
<reference evidence="2 3" key="1">
    <citation type="journal article" date="2016" name="Nat. Commun.">
        <title>Thousands of microbial genomes shed light on interconnected biogeochemical processes in an aquifer system.</title>
        <authorList>
            <person name="Anantharaman K."/>
            <person name="Brown C.T."/>
            <person name="Hug L.A."/>
            <person name="Sharon I."/>
            <person name="Castelle C.J."/>
            <person name="Probst A.J."/>
            <person name="Thomas B.C."/>
            <person name="Singh A."/>
            <person name="Wilkins M.J."/>
            <person name="Karaoz U."/>
            <person name="Brodie E.L."/>
            <person name="Williams K.H."/>
            <person name="Hubbard S.S."/>
            <person name="Banfield J.F."/>
        </authorList>
    </citation>
    <scope>NUCLEOTIDE SEQUENCE [LARGE SCALE GENOMIC DNA]</scope>
</reference>
<dbReference type="Proteomes" id="UP000178794">
    <property type="component" value="Unassembled WGS sequence"/>
</dbReference>
<accession>A0A1F6DD84</accession>
<evidence type="ECO:0000256" key="1">
    <source>
        <dbReference type="SAM" id="MobiDB-lite"/>
    </source>
</evidence>
<dbReference type="EMBL" id="MFLF01000017">
    <property type="protein sequence ID" value="OGG59287.1"/>
    <property type="molecule type" value="Genomic_DNA"/>
</dbReference>
<feature type="compositionally biased region" description="Low complexity" evidence="1">
    <location>
        <begin position="132"/>
        <end position="146"/>
    </location>
</feature>
<evidence type="ECO:0000313" key="3">
    <source>
        <dbReference type="Proteomes" id="UP000178794"/>
    </source>
</evidence>
<name>A0A1F6DD84_9BACT</name>
<gene>
    <name evidence="2" type="ORF">A3C89_02975</name>
</gene>
<feature type="region of interest" description="Disordered" evidence="1">
    <location>
        <begin position="132"/>
        <end position="155"/>
    </location>
</feature>
<comment type="caution">
    <text evidence="2">The sequence shown here is derived from an EMBL/GenBank/DDBJ whole genome shotgun (WGS) entry which is preliminary data.</text>
</comment>
<dbReference type="AlphaFoldDB" id="A0A1F6DD84"/>
<protein>
    <submittedName>
        <fullName evidence="2">Uncharacterized protein</fullName>
    </submittedName>
</protein>
<organism evidence="2 3">
    <name type="scientific">Candidatus Kaiserbacteria bacterium RIFCSPHIGHO2_02_FULL_50_50</name>
    <dbReference type="NCBI Taxonomy" id="1798492"/>
    <lineage>
        <taxon>Bacteria</taxon>
        <taxon>Candidatus Kaiseribacteriota</taxon>
    </lineage>
</organism>